<dbReference type="SMART" id="SM00900">
    <property type="entry name" value="FMN_bind"/>
    <property type="match status" value="1"/>
</dbReference>
<evidence type="ECO:0000256" key="1">
    <source>
        <dbReference type="SAM" id="MobiDB-lite"/>
    </source>
</evidence>
<dbReference type="InterPro" id="IPR007329">
    <property type="entry name" value="FMN-bd"/>
</dbReference>
<gene>
    <name evidence="4" type="ORF">KDY119_00343</name>
</gene>
<dbReference type="Pfam" id="PF04205">
    <property type="entry name" value="FMN_bind"/>
    <property type="match status" value="1"/>
</dbReference>
<dbReference type="RefSeq" id="WP_051136912.1">
    <property type="nucleotide sequence ID" value="NZ_BAABIH010000013.1"/>
</dbReference>
<dbReference type="Gene3D" id="3.90.1010.20">
    <property type="match status" value="1"/>
</dbReference>
<dbReference type="AlphaFoldDB" id="A0A5P9Q634"/>
<dbReference type="Proteomes" id="UP000326702">
    <property type="component" value="Chromosome"/>
</dbReference>
<reference evidence="4 5" key="1">
    <citation type="submission" date="2019-10" db="EMBL/GenBank/DDBJ databases">
        <title>Genome sequence of Luteimicrobium xylanilyticum HY-24.</title>
        <authorList>
            <person name="Kim D.Y."/>
            <person name="Park H.-Y."/>
        </authorList>
    </citation>
    <scope>NUCLEOTIDE SEQUENCE [LARGE SCALE GENOMIC DNA]</scope>
    <source>
        <strain evidence="4 5">HY-24</strain>
    </source>
</reference>
<evidence type="ECO:0000256" key="2">
    <source>
        <dbReference type="SAM" id="SignalP"/>
    </source>
</evidence>
<evidence type="ECO:0000313" key="5">
    <source>
        <dbReference type="Proteomes" id="UP000326702"/>
    </source>
</evidence>
<proteinExistence type="predicted"/>
<dbReference type="KEGG" id="lxl:KDY119_00343"/>
<name>A0A5P9Q634_9MICO</name>
<sequence>MTGPWRGSALFVGVAAVIGAAAAARFAAAEDAAPAMADAPSSETTTSGSSDSSSPSASSSADDTDSSTPSSTSTASSDDSAGSDDTEETVVGSTSSTPYGSVQVSVTFKGTTITKVDVLQAPNDQQSDGATPTLASEVVEAQSAKVDTVSGATYTSEAYLESVQYAIDHR</sequence>
<evidence type="ECO:0000313" key="4">
    <source>
        <dbReference type="EMBL" id="QFU96853.1"/>
    </source>
</evidence>
<dbReference type="GO" id="GO:0010181">
    <property type="term" value="F:FMN binding"/>
    <property type="evidence" value="ECO:0007669"/>
    <property type="project" value="InterPro"/>
</dbReference>
<evidence type="ECO:0000259" key="3">
    <source>
        <dbReference type="SMART" id="SM00900"/>
    </source>
</evidence>
<dbReference type="EMBL" id="CP045529">
    <property type="protein sequence ID" value="QFU96853.1"/>
    <property type="molecule type" value="Genomic_DNA"/>
</dbReference>
<keyword evidence="5" id="KW-1185">Reference proteome</keyword>
<dbReference type="OrthoDB" id="8099475at2"/>
<feature type="region of interest" description="Disordered" evidence="1">
    <location>
        <begin position="28"/>
        <end position="101"/>
    </location>
</feature>
<feature type="domain" description="FMN-binding" evidence="3">
    <location>
        <begin position="98"/>
        <end position="170"/>
    </location>
</feature>
<feature type="chain" id="PRO_5039079247" evidence="2">
    <location>
        <begin position="24"/>
        <end position="170"/>
    </location>
</feature>
<organism evidence="4 5">
    <name type="scientific">Luteimicrobium xylanilyticum</name>
    <dbReference type="NCBI Taxonomy" id="1133546"/>
    <lineage>
        <taxon>Bacteria</taxon>
        <taxon>Bacillati</taxon>
        <taxon>Actinomycetota</taxon>
        <taxon>Actinomycetes</taxon>
        <taxon>Micrococcales</taxon>
        <taxon>Luteimicrobium</taxon>
    </lineage>
</organism>
<dbReference type="GO" id="GO:0016020">
    <property type="term" value="C:membrane"/>
    <property type="evidence" value="ECO:0007669"/>
    <property type="project" value="InterPro"/>
</dbReference>
<accession>A0A5P9Q634</accession>
<feature type="signal peptide" evidence="2">
    <location>
        <begin position="1"/>
        <end position="23"/>
    </location>
</feature>
<keyword evidence="2" id="KW-0732">Signal</keyword>
<protein>
    <submittedName>
        <fullName evidence="4">LisH domain-containing protein</fullName>
    </submittedName>
</protein>
<feature type="compositionally biased region" description="Low complexity" evidence="1">
    <location>
        <begin position="28"/>
        <end position="80"/>
    </location>
</feature>